<dbReference type="PANTHER" id="PTHR45856:SF25">
    <property type="entry name" value="FUNGAL LIPASE-LIKE DOMAIN-CONTAINING PROTEIN"/>
    <property type="match status" value="1"/>
</dbReference>
<comment type="catalytic activity">
    <reaction evidence="4">
        <text>a monoacylglycerol + H2O = glycerol + a fatty acid + H(+)</text>
        <dbReference type="Rhea" id="RHEA:15245"/>
        <dbReference type="ChEBI" id="CHEBI:15377"/>
        <dbReference type="ChEBI" id="CHEBI:15378"/>
        <dbReference type="ChEBI" id="CHEBI:17408"/>
        <dbReference type="ChEBI" id="CHEBI:17754"/>
        <dbReference type="ChEBI" id="CHEBI:28868"/>
    </reaction>
</comment>
<dbReference type="InterPro" id="IPR002921">
    <property type="entry name" value="Fungal_lipase-type"/>
</dbReference>
<evidence type="ECO:0000313" key="8">
    <source>
        <dbReference type="Proteomes" id="UP001218218"/>
    </source>
</evidence>
<keyword evidence="1" id="KW-1015">Disulfide bond</keyword>
<keyword evidence="8" id="KW-1185">Reference proteome</keyword>
<feature type="signal peptide" evidence="5">
    <location>
        <begin position="1"/>
        <end position="17"/>
    </location>
</feature>
<feature type="domain" description="Fungal lipase-type" evidence="6">
    <location>
        <begin position="99"/>
        <end position="237"/>
    </location>
</feature>
<dbReference type="Proteomes" id="UP001218218">
    <property type="component" value="Unassembled WGS sequence"/>
</dbReference>
<dbReference type="InterPro" id="IPR051218">
    <property type="entry name" value="Sec_MonoDiacylglyc_Lipase"/>
</dbReference>
<evidence type="ECO:0000256" key="3">
    <source>
        <dbReference type="ARBA" id="ARBA00047591"/>
    </source>
</evidence>
<gene>
    <name evidence="7" type="ORF">DFH08DRAFT_906395</name>
</gene>
<dbReference type="Gene3D" id="3.40.50.1820">
    <property type="entry name" value="alpha/beta hydrolase"/>
    <property type="match status" value="1"/>
</dbReference>
<evidence type="ECO:0000256" key="1">
    <source>
        <dbReference type="ARBA" id="ARBA00023157"/>
    </source>
</evidence>
<keyword evidence="5" id="KW-0732">Signal</keyword>
<comment type="caution">
    <text evidence="7">The sequence shown here is derived from an EMBL/GenBank/DDBJ whole genome shotgun (WGS) entry which is preliminary data.</text>
</comment>
<dbReference type="PANTHER" id="PTHR45856">
    <property type="entry name" value="ALPHA/BETA-HYDROLASES SUPERFAMILY PROTEIN"/>
    <property type="match status" value="1"/>
</dbReference>
<evidence type="ECO:0000256" key="2">
    <source>
        <dbReference type="ARBA" id="ARBA00043996"/>
    </source>
</evidence>
<accession>A0AAD6YYK9</accession>
<evidence type="ECO:0000256" key="4">
    <source>
        <dbReference type="ARBA" id="ARBA00048461"/>
    </source>
</evidence>
<organism evidence="7 8">
    <name type="scientific">Mycena albidolilacea</name>
    <dbReference type="NCBI Taxonomy" id="1033008"/>
    <lineage>
        <taxon>Eukaryota</taxon>
        <taxon>Fungi</taxon>
        <taxon>Dikarya</taxon>
        <taxon>Basidiomycota</taxon>
        <taxon>Agaricomycotina</taxon>
        <taxon>Agaricomycetes</taxon>
        <taxon>Agaricomycetidae</taxon>
        <taxon>Agaricales</taxon>
        <taxon>Marasmiineae</taxon>
        <taxon>Mycenaceae</taxon>
        <taxon>Mycena</taxon>
    </lineage>
</organism>
<name>A0AAD6YYK9_9AGAR</name>
<comment type="catalytic activity">
    <reaction evidence="3">
        <text>a diacylglycerol + H2O = a monoacylglycerol + a fatty acid + H(+)</text>
        <dbReference type="Rhea" id="RHEA:32731"/>
        <dbReference type="ChEBI" id="CHEBI:15377"/>
        <dbReference type="ChEBI" id="CHEBI:15378"/>
        <dbReference type="ChEBI" id="CHEBI:17408"/>
        <dbReference type="ChEBI" id="CHEBI:18035"/>
        <dbReference type="ChEBI" id="CHEBI:28868"/>
    </reaction>
</comment>
<reference evidence="7" key="1">
    <citation type="submission" date="2023-03" db="EMBL/GenBank/DDBJ databases">
        <title>Massive genome expansion in bonnet fungi (Mycena s.s.) driven by repeated elements and novel gene families across ecological guilds.</title>
        <authorList>
            <consortium name="Lawrence Berkeley National Laboratory"/>
            <person name="Harder C.B."/>
            <person name="Miyauchi S."/>
            <person name="Viragh M."/>
            <person name="Kuo A."/>
            <person name="Thoen E."/>
            <person name="Andreopoulos B."/>
            <person name="Lu D."/>
            <person name="Skrede I."/>
            <person name="Drula E."/>
            <person name="Henrissat B."/>
            <person name="Morin E."/>
            <person name="Kohler A."/>
            <person name="Barry K."/>
            <person name="LaButti K."/>
            <person name="Morin E."/>
            <person name="Salamov A."/>
            <person name="Lipzen A."/>
            <person name="Mereny Z."/>
            <person name="Hegedus B."/>
            <person name="Baldrian P."/>
            <person name="Stursova M."/>
            <person name="Weitz H."/>
            <person name="Taylor A."/>
            <person name="Grigoriev I.V."/>
            <person name="Nagy L.G."/>
            <person name="Martin F."/>
            <person name="Kauserud H."/>
        </authorList>
    </citation>
    <scope>NUCLEOTIDE SEQUENCE</scope>
    <source>
        <strain evidence="7">CBHHK002</strain>
    </source>
</reference>
<dbReference type="EMBL" id="JARIHO010000126">
    <property type="protein sequence ID" value="KAJ7301830.1"/>
    <property type="molecule type" value="Genomic_DNA"/>
</dbReference>
<protein>
    <submittedName>
        <fullName evidence="7">Alpha/beta-hydrolase</fullName>
    </submittedName>
</protein>
<dbReference type="Pfam" id="PF01764">
    <property type="entry name" value="Lipase_3"/>
    <property type="match status" value="1"/>
</dbReference>
<evidence type="ECO:0000259" key="6">
    <source>
        <dbReference type="Pfam" id="PF01764"/>
    </source>
</evidence>
<dbReference type="InterPro" id="IPR029058">
    <property type="entry name" value="AB_hydrolase_fold"/>
</dbReference>
<dbReference type="AlphaFoldDB" id="A0AAD6YYK9"/>
<dbReference type="SUPFAM" id="SSF53474">
    <property type="entry name" value="alpha/beta-Hydrolases"/>
    <property type="match status" value="1"/>
</dbReference>
<proteinExistence type="inferred from homology"/>
<feature type="chain" id="PRO_5042212561" evidence="5">
    <location>
        <begin position="18"/>
        <end position="297"/>
    </location>
</feature>
<dbReference type="CDD" id="cd00519">
    <property type="entry name" value="Lipase_3"/>
    <property type="match status" value="1"/>
</dbReference>
<evidence type="ECO:0000256" key="5">
    <source>
        <dbReference type="SAM" id="SignalP"/>
    </source>
</evidence>
<evidence type="ECO:0000313" key="7">
    <source>
        <dbReference type="EMBL" id="KAJ7301830.1"/>
    </source>
</evidence>
<dbReference type="GO" id="GO:0006629">
    <property type="term" value="P:lipid metabolic process"/>
    <property type="evidence" value="ECO:0007669"/>
    <property type="project" value="InterPro"/>
</dbReference>
<sequence>MAWLAVVLLALASLASAAPSLNARQAITALTSAQISAFKPYSFYSAAAYCLPSSTLAWNCGVNCAGANPGFHPIASGGDGAAVQFWFVGVDTTLGTVIVSHQGTDSSQILALLTDADFFLGGLDPTLFPGLSSSIKVHSGFANEHTKTATLVLAAVQKGLSQFDVKKVTLVGHSLGAALSLIESVYLPLHIAGVTFRTIVYGMPRVGNQAFADHASVGNTVTHINNKEDLVPILPGRFLGFHHPTGEIHIQDSGVWDTCPGEDNTNDLCTTGDVSNIFEGETGDHVGPYDGVRMTCG</sequence>
<comment type="similarity">
    <text evidence="2">Belongs to the AB hydrolase superfamily. Lipase family. Class 3 subfamily.</text>
</comment>